<dbReference type="PANTHER" id="PTHR21075">
    <property type="entry name" value="ANAEROBIC RIBONUCLEOSIDE-TRIPHOSPHATE REDUCTASE"/>
    <property type="match status" value="1"/>
</dbReference>
<organism evidence="5 6">
    <name type="scientific">Thermatribacter velox</name>
    <dbReference type="NCBI Taxonomy" id="3039681"/>
    <lineage>
        <taxon>Bacteria</taxon>
        <taxon>Pseudomonadati</taxon>
        <taxon>Atribacterota</taxon>
        <taxon>Atribacteria</taxon>
        <taxon>Atribacterales</taxon>
        <taxon>Thermatribacteraceae</taxon>
        <taxon>Thermatribacter</taxon>
    </lineage>
</organism>
<dbReference type="Proteomes" id="UP001461341">
    <property type="component" value="Chromosome"/>
</dbReference>
<dbReference type="Pfam" id="PF13597">
    <property type="entry name" value="NRDD"/>
    <property type="match status" value="1"/>
</dbReference>
<dbReference type="PANTHER" id="PTHR21075:SF0">
    <property type="entry name" value="ANAEROBIC RIBONUCLEOSIDE-TRIPHOSPHATE REDUCTASE"/>
    <property type="match status" value="1"/>
</dbReference>
<sequence length="702" mass="80821">MEETYDLLAPRKVQKRDGRIVPFDRYRIERAIYKAFQAVGEETASVPEELSKIVTTKLFEKFGPDATVNIETIQDFVEETLIENGFSKVAKAYILYRRKRQELREALQARVDIEKIVQEYLLQADWRTQENSNTTYSYPGLVLHVAGSVMANYTLNRIYPDEVREAHTNADIHIHDLSYGLTAYCAGWSLEQLIREGFGGVKDKIAAGPAKHLSALTGQMVNFLGTMQMEFAGAQAFNSVDTYLAPFVRFDRLNYRMVKQLIQQMVFAMNVPSRWGSQAPFINFSFDWIVPEDMRERPVIIGGEERPDLGTYGDYQEEMDMINKAFLEVMLEGDYEGRVFSFPIPTYNITPDFPWESENAQLLWKLTAKYGVPYFQNFISTDMHPGDVRSMCCRLQLDLRTLRNRFGGLFGSADKTGSIGVVTINLPRIGYLSKSEEEFFARLKRAMYIAKTALEIKRKVIERNMKNGLLPYTRRYLGTFRNHFSTIGLVGMNEACLNFLGVSIAHPEGKSFAVKVLNFMRELLADFQEETGNLYNLEATPAEGASYRLARHDKKRFPDIITAGENEPYYTNSTYLPVNYTEDPFEALEHQKDLQTLYTGGTVFHLFLPETPHPQAVKLFIKRAFENYPIPYLTITPTFSVCPNHGYLSGKTFICPHCNQETEVYSRVVGYYRPVRRWNRGKQEEFRERKEYQLEKVKVLGA</sequence>
<dbReference type="EMBL" id="CP121689">
    <property type="protein sequence ID" value="WZL75742.1"/>
    <property type="molecule type" value="Genomic_DNA"/>
</dbReference>
<keyword evidence="1 3" id="KW-0547">Nucleotide-binding</keyword>
<reference evidence="5 6" key="1">
    <citation type="submission" date="2023-03" db="EMBL/GenBank/DDBJ databases">
        <title>Novel Species.</title>
        <authorList>
            <person name="Ma S."/>
        </authorList>
    </citation>
    <scope>NUCLEOTIDE SEQUENCE [LARGE SCALE GENOMIC DNA]</scope>
    <source>
        <strain evidence="5 6">B11</strain>
    </source>
</reference>
<dbReference type="Gene3D" id="3.20.70.20">
    <property type="match status" value="1"/>
</dbReference>
<evidence type="ECO:0000259" key="4">
    <source>
        <dbReference type="PROSITE" id="PS51161"/>
    </source>
</evidence>
<proteinExistence type="predicted"/>
<name>A0ABZ2YA89_9BACT</name>
<evidence type="ECO:0000313" key="6">
    <source>
        <dbReference type="Proteomes" id="UP001461341"/>
    </source>
</evidence>
<feature type="domain" description="ATP-cone" evidence="4">
    <location>
        <begin position="11"/>
        <end position="104"/>
    </location>
</feature>
<accession>A0ABZ2YA89</accession>
<keyword evidence="5" id="KW-0560">Oxidoreductase</keyword>
<dbReference type="NCBIfam" id="TIGR02487">
    <property type="entry name" value="NrdD"/>
    <property type="match status" value="1"/>
</dbReference>
<keyword evidence="6" id="KW-1185">Reference proteome</keyword>
<dbReference type="RefSeq" id="WP_369017892.1">
    <property type="nucleotide sequence ID" value="NZ_CP121689.1"/>
</dbReference>
<dbReference type="PROSITE" id="PS51161">
    <property type="entry name" value="ATP_CONE"/>
    <property type="match status" value="1"/>
</dbReference>
<dbReference type="GO" id="GO:0008998">
    <property type="term" value="F:ribonucleoside-triphosphate reductase (thioredoxin) activity"/>
    <property type="evidence" value="ECO:0007669"/>
    <property type="project" value="UniProtKB-EC"/>
</dbReference>
<evidence type="ECO:0000256" key="3">
    <source>
        <dbReference type="PROSITE-ProRule" id="PRU00492"/>
    </source>
</evidence>
<evidence type="ECO:0000313" key="5">
    <source>
        <dbReference type="EMBL" id="WZL75742.1"/>
    </source>
</evidence>
<keyword evidence="2 3" id="KW-0067">ATP-binding</keyword>
<gene>
    <name evidence="5" type="ORF">QBE54_09145</name>
</gene>
<dbReference type="Pfam" id="PF03477">
    <property type="entry name" value="ATP-cone"/>
    <property type="match status" value="1"/>
</dbReference>
<dbReference type="CDD" id="cd01675">
    <property type="entry name" value="RNR_III"/>
    <property type="match status" value="1"/>
</dbReference>
<evidence type="ECO:0000256" key="2">
    <source>
        <dbReference type="ARBA" id="ARBA00022840"/>
    </source>
</evidence>
<protein>
    <submittedName>
        <fullName evidence="5">Ribonucleoside triphosphate reductase</fullName>
        <ecNumber evidence="5">1.17.4.2</ecNumber>
    </submittedName>
</protein>
<dbReference type="InterPro" id="IPR012833">
    <property type="entry name" value="NrdD"/>
</dbReference>
<dbReference type="EC" id="1.17.4.2" evidence="5"/>
<dbReference type="SUPFAM" id="SSF51998">
    <property type="entry name" value="PFL-like glycyl radical enzymes"/>
    <property type="match status" value="1"/>
</dbReference>
<evidence type="ECO:0000256" key="1">
    <source>
        <dbReference type="ARBA" id="ARBA00022741"/>
    </source>
</evidence>
<dbReference type="InterPro" id="IPR005144">
    <property type="entry name" value="ATP-cone_dom"/>
</dbReference>
<dbReference type="NCBIfam" id="NF006126">
    <property type="entry name" value="PRK08270.1"/>
    <property type="match status" value="1"/>
</dbReference>